<feature type="region of interest" description="Disordered" evidence="19">
    <location>
        <begin position="1"/>
        <end position="36"/>
    </location>
</feature>
<reference evidence="22" key="2">
    <citation type="submission" date="2025-09" db="UniProtKB">
        <authorList>
            <consortium name="Ensembl"/>
        </authorList>
    </citation>
    <scope>IDENTIFICATION</scope>
</reference>
<dbReference type="Pfam" id="PF00520">
    <property type="entry name" value="Ion_trans"/>
    <property type="match status" value="4"/>
</dbReference>
<dbReference type="Proteomes" id="UP001108240">
    <property type="component" value="Unplaced"/>
</dbReference>
<keyword evidence="23" id="KW-1185">Reference proteome</keyword>
<feature type="binding site" evidence="17">
    <location>
        <position position="661"/>
    </location>
    <ligand>
        <name>Ca(2+)</name>
        <dbReference type="ChEBI" id="CHEBI:29108"/>
    </ligand>
</feature>
<feature type="transmembrane region" description="Helical" evidence="20">
    <location>
        <begin position="1663"/>
        <end position="1687"/>
    </location>
</feature>
<feature type="transmembrane region" description="Helical" evidence="20">
    <location>
        <begin position="1373"/>
        <end position="1398"/>
    </location>
</feature>
<feature type="binding site" evidence="17">
    <location>
        <position position="310"/>
    </location>
    <ligand>
        <name>Ca(2+)</name>
        <dbReference type="ChEBI" id="CHEBI:29108"/>
    </ligand>
</feature>
<dbReference type="GO" id="GO:0005891">
    <property type="term" value="C:voltage-gated calcium channel complex"/>
    <property type="evidence" value="ECO:0007669"/>
    <property type="project" value="InterPro"/>
</dbReference>
<dbReference type="InterPro" id="IPR005821">
    <property type="entry name" value="Ion_trans_dom"/>
</dbReference>
<feature type="transmembrane region" description="Helical" evidence="20">
    <location>
        <begin position="132"/>
        <end position="153"/>
    </location>
</feature>
<feature type="transmembrane region" description="Helical" evidence="20">
    <location>
        <begin position="1484"/>
        <end position="1507"/>
    </location>
</feature>
<keyword evidence="6 20" id="KW-0812">Transmembrane</keyword>
<dbReference type="PRINTS" id="PR01631">
    <property type="entry name" value="NVDCCALPHA1"/>
</dbReference>
<feature type="compositionally biased region" description="Basic residues" evidence="19">
    <location>
        <begin position="904"/>
        <end position="914"/>
    </location>
</feature>
<dbReference type="FunFam" id="1.20.120.350:FF:000001">
    <property type="entry name" value="Voltage-dependent L-type calcium channel subunit alpha"/>
    <property type="match status" value="1"/>
</dbReference>
<dbReference type="FunFam" id="1.10.287.70:FF:000059">
    <property type="entry name" value="Voltage-dependent N-type calcium channel subunit alpha"/>
    <property type="match status" value="1"/>
</dbReference>
<dbReference type="InterPro" id="IPR050599">
    <property type="entry name" value="VDCC_alpha-1_subunit"/>
</dbReference>
<feature type="compositionally biased region" description="Basic residues" evidence="19">
    <location>
        <begin position="878"/>
        <end position="887"/>
    </location>
</feature>
<evidence type="ECO:0000256" key="11">
    <source>
        <dbReference type="ARBA" id="ARBA00022989"/>
    </source>
</evidence>
<dbReference type="InterPro" id="IPR005447">
    <property type="entry name" value="VDCC_N_a1su"/>
</dbReference>
<dbReference type="GO" id="GO:0007268">
    <property type="term" value="P:chemical synaptic transmission"/>
    <property type="evidence" value="ECO:0007669"/>
    <property type="project" value="TreeGrafter"/>
</dbReference>
<feature type="transmembrane region" description="Helical" evidence="20">
    <location>
        <begin position="546"/>
        <end position="564"/>
    </location>
</feature>
<dbReference type="InterPro" id="IPR027359">
    <property type="entry name" value="Volt_channel_dom_sf"/>
</dbReference>
<evidence type="ECO:0000256" key="6">
    <source>
        <dbReference type="ARBA" id="ARBA00022692"/>
    </source>
</evidence>
<comment type="similarity">
    <text evidence="18">Belongs to the calcium channel alpha-1 subunit (TC 1.A.1.11) family.</text>
</comment>
<feature type="transmembrane region" description="Helical" evidence="20">
    <location>
        <begin position="607"/>
        <end position="629"/>
    </location>
</feature>
<keyword evidence="4 18" id="KW-0109">Calcium transport</keyword>
<keyword evidence="10 18" id="KW-0851">Voltage-gated channel</keyword>
<keyword evidence="5 18" id="KW-0107">Calcium channel</keyword>
<dbReference type="PANTHER" id="PTHR45628">
    <property type="entry name" value="VOLTAGE-DEPENDENT CALCIUM CHANNEL TYPE A SUBUNIT ALPHA-1"/>
    <property type="match status" value="1"/>
</dbReference>
<feature type="compositionally biased region" description="Polar residues" evidence="19">
    <location>
        <begin position="1894"/>
        <end position="1930"/>
    </location>
</feature>
<dbReference type="PANTHER" id="PTHR45628:SF35">
    <property type="entry name" value="VOLTAGE-DEPENDENT N-TYPE CALCIUM CHANNEL SUBUNIT ALPHA"/>
    <property type="match status" value="1"/>
</dbReference>
<feature type="domain" description="Voltage-dependent calcium channel alpha-1 subunit IQ" evidence="21">
    <location>
        <begin position="1828"/>
        <end position="1862"/>
    </location>
</feature>
<feature type="transmembrane region" description="Helical" evidence="20">
    <location>
        <begin position="1130"/>
        <end position="1148"/>
    </location>
</feature>
<protein>
    <recommendedName>
        <fullName evidence="18">Voltage-dependent N-type calcium channel subunit alpha</fullName>
    </recommendedName>
</protein>
<dbReference type="FunFam" id="1.20.120.350:FF:000013">
    <property type="entry name" value="Voltage-dependent N-type calcium channel subunit alpha"/>
    <property type="match status" value="1"/>
</dbReference>
<feature type="compositionally biased region" description="Polar residues" evidence="19">
    <location>
        <begin position="1946"/>
        <end position="1960"/>
    </location>
</feature>
<dbReference type="InterPro" id="IPR031649">
    <property type="entry name" value="GPHH_dom"/>
</dbReference>
<keyword evidence="15" id="KW-0407">Ion channel</keyword>
<dbReference type="InterPro" id="IPR014873">
    <property type="entry name" value="VDCC_a1su_IQ"/>
</dbReference>
<comment type="function">
    <text evidence="18">Voltage-sensitive calcium channels (VSCC) mediate the entry of calcium ions into excitable cells and are also involved in a variety of calcium-dependent processes, including muscle contraction, hormone or neurotransmitter release, gene expression, cell motility, cell division and cell death. This alpha-1B subunit gives rise to N-type calcium currents. N-type calcium channels belong to the 'high-voltage activated' (HVA) group. They are involved in pain signaling. Calcium channels containing alpha-1B subunit may play a role in directed migration of immature neurons.</text>
</comment>
<feature type="compositionally biased region" description="Basic residues" evidence="19">
    <location>
        <begin position="2028"/>
        <end position="2044"/>
    </location>
</feature>
<feature type="transmembrane region" description="Helical" evidence="20">
    <location>
        <begin position="1513"/>
        <end position="1531"/>
    </location>
</feature>
<feature type="compositionally biased region" description="Gly residues" evidence="19">
    <location>
        <begin position="12"/>
        <end position="23"/>
    </location>
</feature>
<evidence type="ECO:0000256" key="1">
    <source>
        <dbReference type="ARBA" id="ARBA00004141"/>
    </source>
</evidence>
<keyword evidence="12" id="KW-0406">Ion transport</keyword>
<dbReference type="FunFam" id="1.20.120.350:FF:000015">
    <property type="entry name" value="Voltage-dependent N-type calcium channel subunit alpha"/>
    <property type="match status" value="1"/>
</dbReference>
<feature type="transmembrane region" description="Helical" evidence="20">
    <location>
        <begin position="165"/>
        <end position="185"/>
    </location>
</feature>
<feature type="region of interest" description="Disordered" evidence="19">
    <location>
        <begin position="833"/>
        <end position="1034"/>
    </location>
</feature>
<organism evidence="22 23">
    <name type="scientific">Cyprinus carpio carpio</name>
    <dbReference type="NCBI Taxonomy" id="630221"/>
    <lineage>
        <taxon>Eukaryota</taxon>
        <taxon>Metazoa</taxon>
        <taxon>Chordata</taxon>
        <taxon>Craniata</taxon>
        <taxon>Vertebrata</taxon>
        <taxon>Euteleostomi</taxon>
        <taxon>Actinopterygii</taxon>
        <taxon>Neopterygii</taxon>
        <taxon>Teleostei</taxon>
        <taxon>Ostariophysi</taxon>
        <taxon>Cypriniformes</taxon>
        <taxon>Cyprinidae</taxon>
        <taxon>Cyprininae</taxon>
        <taxon>Cyprinus</taxon>
    </lineage>
</organism>
<evidence type="ECO:0000256" key="5">
    <source>
        <dbReference type="ARBA" id="ARBA00022673"/>
    </source>
</evidence>
<evidence type="ECO:0000256" key="14">
    <source>
        <dbReference type="ARBA" id="ARBA00023180"/>
    </source>
</evidence>
<reference evidence="22" key="1">
    <citation type="submission" date="2025-08" db="UniProtKB">
        <authorList>
            <consortium name="Ensembl"/>
        </authorList>
    </citation>
    <scope>IDENTIFICATION</scope>
</reference>
<evidence type="ECO:0000256" key="16">
    <source>
        <dbReference type="ARBA" id="ARBA00036634"/>
    </source>
</evidence>
<feature type="transmembrane region" description="Helical" evidence="20">
    <location>
        <begin position="1575"/>
        <end position="1593"/>
    </location>
</feature>
<evidence type="ECO:0000256" key="2">
    <source>
        <dbReference type="ARBA" id="ARBA00022448"/>
    </source>
</evidence>
<feature type="transmembrane region" description="Helical" evidence="20">
    <location>
        <begin position="507"/>
        <end position="525"/>
    </location>
</feature>
<feature type="transmembrane region" description="Helical" evidence="20">
    <location>
        <begin position="685"/>
        <end position="717"/>
    </location>
</feature>
<evidence type="ECO:0000256" key="15">
    <source>
        <dbReference type="ARBA" id="ARBA00023303"/>
    </source>
</evidence>
<dbReference type="GO" id="GO:0008331">
    <property type="term" value="F:high voltage-gated calcium channel activity"/>
    <property type="evidence" value="ECO:0007669"/>
    <property type="project" value="TreeGrafter"/>
</dbReference>
<feature type="compositionally biased region" description="Basic residues" evidence="19">
    <location>
        <begin position="979"/>
        <end position="988"/>
    </location>
</feature>
<feature type="compositionally biased region" description="Polar residues" evidence="19">
    <location>
        <begin position="2002"/>
        <end position="2018"/>
    </location>
</feature>
<dbReference type="Ensembl" id="ENSCCRT00000165275.1">
    <property type="protein sequence ID" value="ENSCCRP00000107039.1"/>
    <property type="gene ID" value="ENSCCRG00000074244.1"/>
</dbReference>
<evidence type="ECO:0000256" key="18">
    <source>
        <dbReference type="RuleBase" id="RU003808"/>
    </source>
</evidence>
<feature type="compositionally biased region" description="Basic and acidic residues" evidence="19">
    <location>
        <begin position="915"/>
        <end position="935"/>
    </location>
</feature>
<evidence type="ECO:0000256" key="20">
    <source>
        <dbReference type="SAM" id="Phobius"/>
    </source>
</evidence>
<keyword evidence="2" id="KW-0813">Transport</keyword>
<dbReference type="GeneTree" id="ENSGT00940000155275"/>
<evidence type="ECO:0000256" key="12">
    <source>
        <dbReference type="ARBA" id="ARBA00023065"/>
    </source>
</evidence>
<comment type="subcellular location">
    <subcellularLocation>
        <location evidence="1 18">Membrane</location>
        <topology evidence="1 18">Multi-pass membrane protein</topology>
    </subcellularLocation>
</comment>
<dbReference type="GO" id="GO:0045202">
    <property type="term" value="C:synapse"/>
    <property type="evidence" value="ECO:0007669"/>
    <property type="project" value="GOC"/>
</dbReference>
<feature type="compositionally biased region" description="Basic residues" evidence="19">
    <location>
        <begin position="956"/>
        <end position="965"/>
    </location>
</feature>
<dbReference type="SMART" id="SM01062">
    <property type="entry name" value="Ca_chan_IQ"/>
    <property type="match status" value="1"/>
</dbReference>
<evidence type="ECO:0000256" key="19">
    <source>
        <dbReference type="SAM" id="MobiDB-lite"/>
    </source>
</evidence>
<dbReference type="Gene3D" id="1.10.238.10">
    <property type="entry name" value="EF-hand"/>
    <property type="match status" value="1"/>
</dbReference>
<feature type="compositionally biased region" description="Basic and acidic residues" evidence="19">
    <location>
        <begin position="2067"/>
        <end position="2076"/>
    </location>
</feature>
<keyword evidence="7 17" id="KW-0479">Metal-binding</keyword>
<evidence type="ECO:0000313" key="22">
    <source>
        <dbReference type="Ensembl" id="ENSCCRP00000107039.1"/>
    </source>
</evidence>
<evidence type="ECO:0000256" key="17">
    <source>
        <dbReference type="PIRSR" id="PIRSR602077-1"/>
    </source>
</evidence>
<feature type="transmembrane region" description="Helical" evidence="20">
    <location>
        <begin position="1454"/>
        <end position="1472"/>
    </location>
</feature>
<dbReference type="GO" id="GO:0046872">
    <property type="term" value="F:metal ion binding"/>
    <property type="evidence" value="ECO:0007669"/>
    <property type="project" value="UniProtKB-KW"/>
</dbReference>
<keyword evidence="14" id="KW-0325">Glycoprotein</keyword>
<feature type="region of interest" description="Disordered" evidence="19">
    <location>
        <begin position="2122"/>
        <end position="2169"/>
    </location>
</feature>
<evidence type="ECO:0000256" key="13">
    <source>
        <dbReference type="ARBA" id="ARBA00023136"/>
    </source>
</evidence>
<evidence type="ECO:0000256" key="9">
    <source>
        <dbReference type="ARBA" id="ARBA00022837"/>
    </source>
</evidence>
<evidence type="ECO:0000256" key="4">
    <source>
        <dbReference type="ARBA" id="ARBA00022568"/>
    </source>
</evidence>
<feature type="binding site" evidence="17">
    <location>
        <position position="1344"/>
    </location>
    <ligand>
        <name>Ca(2+)</name>
        <dbReference type="ChEBI" id="CHEBI:29108"/>
    </ligand>
</feature>
<evidence type="ECO:0000256" key="10">
    <source>
        <dbReference type="ARBA" id="ARBA00022882"/>
    </source>
</evidence>
<feature type="transmembrane region" description="Helical" evidence="20">
    <location>
        <begin position="1261"/>
        <end position="1283"/>
    </location>
</feature>
<feature type="transmembrane region" description="Helical" evidence="20">
    <location>
        <begin position="94"/>
        <end position="111"/>
    </location>
</feature>
<keyword evidence="13 20" id="KW-0472">Membrane</keyword>
<dbReference type="Pfam" id="PF16905">
    <property type="entry name" value="GPHH"/>
    <property type="match status" value="1"/>
</dbReference>
<dbReference type="InterPro" id="IPR002077">
    <property type="entry name" value="VDCCAlpha1"/>
</dbReference>
<feature type="transmembrane region" description="Helical" evidence="20">
    <location>
        <begin position="1200"/>
        <end position="1218"/>
    </location>
</feature>
<dbReference type="FunFam" id="1.20.120.350:FF:000011">
    <property type="entry name" value="Voltage-dependent N-type calcium channel subunit alpha"/>
    <property type="match status" value="1"/>
</dbReference>
<name>A0A9J7XHW0_CYPCA</name>
<evidence type="ECO:0000256" key="8">
    <source>
        <dbReference type="ARBA" id="ARBA00022737"/>
    </source>
</evidence>
<proteinExistence type="inferred from homology"/>
<keyword evidence="11 20" id="KW-1133">Transmembrane helix</keyword>
<dbReference type="Gene3D" id="6.10.250.2500">
    <property type="match status" value="1"/>
</dbReference>
<keyword evidence="9 17" id="KW-0106">Calcium</keyword>
<dbReference type="SUPFAM" id="SSF81324">
    <property type="entry name" value="Voltage-gated potassium channels"/>
    <property type="match status" value="4"/>
</dbReference>
<dbReference type="Gene3D" id="1.10.287.70">
    <property type="match status" value="4"/>
</dbReference>
<dbReference type="FunFam" id="1.10.238.10:FF:000063">
    <property type="entry name" value="Voltage-dependent N-type calcium channel subunit alpha"/>
    <property type="match status" value="1"/>
</dbReference>
<dbReference type="Gene3D" id="1.20.120.350">
    <property type="entry name" value="Voltage-gated potassium channels. Chain C"/>
    <property type="match status" value="4"/>
</dbReference>
<dbReference type="GO" id="GO:0098703">
    <property type="term" value="P:calcium ion import across plasma membrane"/>
    <property type="evidence" value="ECO:0007669"/>
    <property type="project" value="TreeGrafter"/>
</dbReference>
<feature type="region of interest" description="Disordered" evidence="19">
    <location>
        <begin position="1894"/>
        <end position="2092"/>
    </location>
</feature>
<evidence type="ECO:0000256" key="3">
    <source>
        <dbReference type="ARBA" id="ARBA00022553"/>
    </source>
</evidence>
<feature type="compositionally biased region" description="Polar residues" evidence="19">
    <location>
        <begin position="2142"/>
        <end position="2159"/>
    </location>
</feature>
<feature type="transmembrane region" description="Helical" evidence="20">
    <location>
        <begin position="220"/>
        <end position="242"/>
    </location>
</feature>
<comment type="catalytic activity">
    <reaction evidence="16">
        <text>Ca(2+)(in) = Ca(2+)(out)</text>
        <dbReference type="Rhea" id="RHEA:29671"/>
        <dbReference type="ChEBI" id="CHEBI:29108"/>
    </reaction>
</comment>
<evidence type="ECO:0000256" key="7">
    <source>
        <dbReference type="ARBA" id="ARBA00022723"/>
    </source>
</evidence>
<keyword evidence="3" id="KW-0597">Phosphoprotein</keyword>
<dbReference type="PRINTS" id="PR00167">
    <property type="entry name" value="CACHANNEL"/>
</dbReference>
<accession>A0A9J7XHW0</accession>
<dbReference type="FunFam" id="1.10.287.70:FF:000023">
    <property type="entry name" value="Voltage-dependent R-type calcium channel subunit alpha"/>
    <property type="match status" value="1"/>
</dbReference>
<keyword evidence="8" id="KW-0677">Repeat</keyword>
<feature type="transmembrane region" description="Helical" evidence="20">
    <location>
        <begin position="482"/>
        <end position="501"/>
    </location>
</feature>
<evidence type="ECO:0000259" key="21">
    <source>
        <dbReference type="SMART" id="SM01062"/>
    </source>
</evidence>
<feature type="transmembrane region" description="Helical" evidence="20">
    <location>
        <begin position="1168"/>
        <end position="1188"/>
    </location>
</feature>
<dbReference type="GO" id="GO:0043025">
    <property type="term" value="C:neuronal cell body"/>
    <property type="evidence" value="ECO:0007669"/>
    <property type="project" value="TreeGrafter"/>
</dbReference>
<sequence>MARFEDDLPTRYGGGGSPAGPGRGASRHPGPPGGQRMYKQTMAQRARTMAIYNPIPIKQNCFTVNRSLFIFSEDNIIRKYAKKITEWPYPLHKSQYMILATIIANCIVLGLEQHLPASDKTPMSKRLDDTEPYFIGIFCFEAGIKIIALGFAFHKGSYLRNGWNVMDFVVVLTGILTVVGPDFDLRTLRAVRVLRPLKLVSGIPSLQVVLKSIMKAMVPLLQIGLLLFFAILMFAIIGLDFYMGKFHRTCFRNDTGEQAADFPCGLEPPARVCEGDTVCREYWTGPNFGITNFDNILFAVLTVFQCITMEGWVDILYNVNQGSPDASCAVHCVHGCVFMCICANREFAKERERVEKRQEFLKLRRQQQIERELTGYLEWICKAEEVMLAEEDKNAEEKEDGAWYKRKCNNPVLKRAKKSKNDLISAEEGEDHFTDISSVAPQGSPFTRTSVKSSKNESSSYFRRKEKRFRFFIRRMVKAQSFYWTVLCIVGLNTLCVAIVHYDQPNWLTYALYLAEFVFLGLFLIEMSLKMYGLGPRTYFHSSFNCFDFGVIVGSIFEVIWAAVKPGASFGISVLRALRLLRIFKVTKYWNSLRNLVVSLLNSMKSIISLLFLLFLFIVVFALLGMQLFGGQFNFEDETPTTNFDTFPAAILTVFQVLTGEDWNAVMYHGIESQGGVHRGMFCSVYFIVLTLFGNLVLAIGCKFFLSVILCLSVLLLSQDEEEQEEAITKKLALQKAKEVKEVSPMSAANISITAFIRPNPGALTCSSSNSSSHSPKEQQRSLKMMSVWEQRTTQIRKHMLASSEALYQEELNPRLTSNLHVRPDMKTHLDRPLVVEPRCDGPISPHRGWDKPQDLQGEGGTTEERVPPVMEPPQSHPPRKHHRHRERPSNETNENGDTSHGKEGRHHIHHSRSKEHDGTRCKEGKSDRSRSREGGRRHHHQSSVDEGVGGGEREHRHHHSHRHSREGNGVVSAGKSNGGRRRHRPRTSKAQSTLEGEEQQGNGEQEEDKSHSHRHTDMGGDSLAINPHQPSVGNRWCLDNPEDSDNKQNIGQTGGMGTHIPVTVTSPPGETTLIPMNSIDSETMPMTEKNLEDLNQSSPRPILPFSSMFIFSPTNPVRRLCHYIVSLRYFEMCILVVIAMSSIALAAEDPVQANAPRNNVLKYLDYVFTGVFTFEMVIKMVDLGLLLHPGSYFRDLWNILDFIVVSGALVAFAFSGTKGKDISTIKSLRVLRVLRPLKTIKRLPKLKAVFDCVVNSLKNVLNILIVYILFMFIFAVIAVQLFKGKFFYCTDESKGLEKDCRGLFLDYDKDEVEAQPREWRKYEFHYDNVLWAFLTLFTVSTGEGWPTVLKHSVDATFEDLGPSPGYRMEMSIFYVVYFVVFPFFFVNIFVALIIITFQEQGDKALSECSLEKNERACIDFAINAKPLTRYMPQNQQSFQYRLWKFVVSPPFEYSIMIMIALNTVVLMMKFHGAPDFYEAMLKYLNIVFTALFSMECILKIIAFGPLNYLKDAWNVFDFVTVLGSITDIIVTEINDRLLNLSFLRLFRAARLVKLLRQGYTIRILLWTFVQSFKALPYVCLLIAMLFFIYAIIGMQVFGNIELNDDTAINRHNNFRTFLQALMLLFRSATGEAWHEIMLSCLSERTCDASSGIHGKECGSDFAYFYFVSFIFLCSFLMLNLFVAVIMDNFEYLTRDSSILGPHHLDEFIRVWAEYDPAACGRIKYLDMYEMLLHMSPPLGLGKKCPPRIAYKRLVKMNMPIADDNSVHFTSTLMALIRTALEIKLASGMVAQRLSDAELKKELATVWPNLSQKTMDLLVTPCICLFAANELTVGKVYAALMIFDYYKQNRAKRLQMQQQQQREQTGPGSQNKVSALLEPILPLTHMQDQAVNSVDSASDFQAQTRPSSTTLSNFMPSLDNTIKGSSSWASEKSKEVPRSKRRPMSRGQSEDASNENTAQESVEMRKMENSANTVPSGILEGQGRAVSMPKLNTIPDSPMRRSASTFAPQRPQEVNLNDYTLAKPVQERHHHHHHHHRCHHRRDRDKKQRSLDRSPTGQHKATAADPVEERPHDRGRSHERKHHSSSAEKQRYYSCDRYSSREHCPSKSAVASCATSPSEAKEATLSKQGSGWAKRSPVLLTSGASTPSRGRRQLPQTPLTPRPSVTYRTANSSPVQFLGTQAGLLPPSPGRLSRGVSEHNALLHSGFISSSPAPVSRINSEPFLGPPDHPAGLQLEAYAVFQEDPSPQTGRFAQTVGMPIVAIPPPPQQQFRGVPNGYHFITGPGASRGRARQYYPEAEMDDWC</sequence>
<dbReference type="Pfam" id="PF08763">
    <property type="entry name" value="Ca_chan_IQ"/>
    <property type="match status" value="1"/>
</dbReference>
<evidence type="ECO:0000313" key="23">
    <source>
        <dbReference type="Proteomes" id="UP001108240"/>
    </source>
</evidence>